<keyword evidence="3" id="KW-1185">Reference proteome</keyword>
<reference evidence="2 3" key="1">
    <citation type="submission" date="2019-12" db="EMBL/GenBank/DDBJ databases">
        <authorList>
            <person name="Alioto T."/>
            <person name="Alioto T."/>
            <person name="Gomez Garrido J."/>
        </authorList>
    </citation>
    <scope>NUCLEOTIDE SEQUENCE [LARGE SCALE GENOMIC DNA]</scope>
</reference>
<protein>
    <submittedName>
        <fullName evidence="2">Uncharacterized protein</fullName>
    </submittedName>
</protein>
<proteinExistence type="predicted"/>
<gene>
    <name evidence="2" type="ORF">OLEA9_A022793</name>
</gene>
<feature type="region of interest" description="Disordered" evidence="1">
    <location>
        <begin position="1"/>
        <end position="42"/>
    </location>
</feature>
<feature type="compositionally biased region" description="Low complexity" evidence="1">
    <location>
        <begin position="1"/>
        <end position="24"/>
    </location>
</feature>
<comment type="caution">
    <text evidence="2">The sequence shown here is derived from an EMBL/GenBank/DDBJ whole genome shotgun (WGS) entry which is preliminary data.</text>
</comment>
<organism evidence="2 3">
    <name type="scientific">Olea europaea subsp. europaea</name>
    <dbReference type="NCBI Taxonomy" id="158383"/>
    <lineage>
        <taxon>Eukaryota</taxon>
        <taxon>Viridiplantae</taxon>
        <taxon>Streptophyta</taxon>
        <taxon>Embryophyta</taxon>
        <taxon>Tracheophyta</taxon>
        <taxon>Spermatophyta</taxon>
        <taxon>Magnoliopsida</taxon>
        <taxon>eudicotyledons</taxon>
        <taxon>Gunneridae</taxon>
        <taxon>Pentapetalae</taxon>
        <taxon>asterids</taxon>
        <taxon>lamiids</taxon>
        <taxon>Lamiales</taxon>
        <taxon>Oleaceae</taxon>
        <taxon>Oleeae</taxon>
        <taxon>Olea</taxon>
    </lineage>
</organism>
<evidence type="ECO:0000256" key="1">
    <source>
        <dbReference type="SAM" id="MobiDB-lite"/>
    </source>
</evidence>
<dbReference type="Gramene" id="OE9A022793T1">
    <property type="protein sequence ID" value="OE9A022793C1"/>
    <property type="gene ID" value="OE9A022793"/>
</dbReference>
<accession>A0A8S0Q231</accession>
<dbReference type="EMBL" id="CACTIH010000319">
    <property type="protein sequence ID" value="CAA2959368.1"/>
    <property type="molecule type" value="Genomic_DNA"/>
</dbReference>
<evidence type="ECO:0000313" key="3">
    <source>
        <dbReference type="Proteomes" id="UP000594638"/>
    </source>
</evidence>
<evidence type="ECO:0000313" key="2">
    <source>
        <dbReference type="EMBL" id="CAA2959368.1"/>
    </source>
</evidence>
<feature type="compositionally biased region" description="Pro residues" evidence="1">
    <location>
        <begin position="25"/>
        <end position="34"/>
    </location>
</feature>
<sequence length="166" mass="18740">MSTTTSIPLSLTITTTTTPESTHCTPPPPSPLSPATPHHHRHDTTKKIQKPIATTIANYHCQHLKNHNKKVQQNHHKNHRKSSQNHQRNFCWGLQRRKTLHNRGSEEISDPLSPWTLMDTIGDNIMPEVYRTGPTSEEHRTPHSGLCVAVVDFTSPSSWVAVGVEW</sequence>
<dbReference type="AlphaFoldDB" id="A0A8S0Q231"/>
<dbReference type="Proteomes" id="UP000594638">
    <property type="component" value="Unassembled WGS sequence"/>
</dbReference>
<name>A0A8S0Q231_OLEEU</name>